<evidence type="ECO:0000313" key="2">
    <source>
        <dbReference type="Proteomes" id="UP001464555"/>
    </source>
</evidence>
<organism evidence="1 2">
    <name type="scientific">Flavobacterium arundinis</name>
    <dbReference type="NCBI Taxonomy" id="3139143"/>
    <lineage>
        <taxon>Bacteria</taxon>
        <taxon>Pseudomonadati</taxon>
        <taxon>Bacteroidota</taxon>
        <taxon>Flavobacteriia</taxon>
        <taxon>Flavobacteriales</taxon>
        <taxon>Flavobacteriaceae</taxon>
        <taxon>Flavobacterium</taxon>
    </lineage>
</organism>
<evidence type="ECO:0000313" key="1">
    <source>
        <dbReference type="EMBL" id="MEL1243554.1"/>
    </source>
</evidence>
<sequence>MKKTILLLSAIGMVACSNNSELVEPLKAELIKSYGKSQEEVDSYTYSVHDAYAKEVHMALNEKYLKIGEYAMDAGNMDRAEEALKAMDSLEAALPKDKDKKYYAVHAYKLRDKDTIFNVYYYMDTSNKLVAVRSKK</sequence>
<gene>
    <name evidence="1" type="ORF">AAEO56_04710</name>
</gene>
<dbReference type="RefSeq" id="WP_341695870.1">
    <property type="nucleotide sequence ID" value="NZ_JBBYHR010000002.1"/>
</dbReference>
<reference evidence="1 2" key="1">
    <citation type="submission" date="2024-04" db="EMBL/GenBank/DDBJ databases">
        <title>Flavobacterium sp. DGU11 16S ribosomal RNA gene Genome sequencing and assembly.</title>
        <authorList>
            <person name="Park S."/>
        </authorList>
    </citation>
    <scope>NUCLEOTIDE SEQUENCE [LARGE SCALE GENOMIC DNA]</scope>
    <source>
        <strain evidence="1 2">DGU11</strain>
    </source>
</reference>
<accession>A0ABU9HTX2</accession>
<proteinExistence type="predicted"/>
<evidence type="ECO:0008006" key="3">
    <source>
        <dbReference type="Google" id="ProtNLM"/>
    </source>
</evidence>
<dbReference type="Proteomes" id="UP001464555">
    <property type="component" value="Unassembled WGS sequence"/>
</dbReference>
<protein>
    <recommendedName>
        <fullName evidence="3">Lipoprotein</fullName>
    </recommendedName>
</protein>
<name>A0ABU9HTX2_9FLAO</name>
<dbReference type="PROSITE" id="PS51257">
    <property type="entry name" value="PROKAR_LIPOPROTEIN"/>
    <property type="match status" value="1"/>
</dbReference>
<dbReference type="EMBL" id="JBBYHR010000002">
    <property type="protein sequence ID" value="MEL1243554.1"/>
    <property type="molecule type" value="Genomic_DNA"/>
</dbReference>
<comment type="caution">
    <text evidence="1">The sequence shown here is derived from an EMBL/GenBank/DDBJ whole genome shotgun (WGS) entry which is preliminary data.</text>
</comment>
<keyword evidence="2" id="KW-1185">Reference proteome</keyword>